<dbReference type="InterPro" id="IPR027843">
    <property type="entry name" value="DUF4440"/>
</dbReference>
<dbReference type="KEGG" id="gma:AciX8_4344"/>
<evidence type="ECO:0000259" key="2">
    <source>
        <dbReference type="Pfam" id="PF14534"/>
    </source>
</evidence>
<dbReference type="Gene3D" id="3.10.450.50">
    <property type="match status" value="1"/>
</dbReference>
<dbReference type="EMBL" id="CP003130">
    <property type="protein sequence ID" value="AEU38617.1"/>
    <property type="molecule type" value="Genomic_DNA"/>
</dbReference>
<name>G8NTA5_GRAMM</name>
<dbReference type="Proteomes" id="UP000007113">
    <property type="component" value="Chromosome"/>
</dbReference>
<gene>
    <name evidence="3" type="ordered locus">AciX8_4344</name>
</gene>
<evidence type="ECO:0000256" key="1">
    <source>
        <dbReference type="SAM" id="SignalP"/>
    </source>
</evidence>
<dbReference type="SUPFAM" id="SSF54427">
    <property type="entry name" value="NTF2-like"/>
    <property type="match status" value="1"/>
</dbReference>
<sequence length="176" mass="19363" precursor="true">MRRCVVHTRSVALVLLLATAVPLRLAAAPQHKRETREQVVALEQQWRQAELGNDVPAMDKLLSDDYLGITGTGEVLTKAQQLDHMRLRQIVITSLDLSDIKVKVIGHIAIVNSLAKLEGSVDGHSMDGSYRYTRVYQHLPGGMWKITSFEATRILGGKKAQEIPAATDKAESPGSK</sequence>
<dbReference type="AlphaFoldDB" id="G8NTA5"/>
<proteinExistence type="predicted"/>
<dbReference type="Pfam" id="PF14534">
    <property type="entry name" value="DUF4440"/>
    <property type="match status" value="1"/>
</dbReference>
<feature type="chain" id="PRO_5003512312" description="DUF4440 domain-containing protein" evidence="1">
    <location>
        <begin position="27"/>
        <end position="176"/>
    </location>
</feature>
<dbReference type="HOGENOM" id="CLU_124812_0_0_0"/>
<dbReference type="InterPro" id="IPR032710">
    <property type="entry name" value="NTF2-like_dom_sf"/>
</dbReference>
<feature type="signal peptide" evidence="1">
    <location>
        <begin position="1"/>
        <end position="26"/>
    </location>
</feature>
<keyword evidence="1" id="KW-0732">Signal</keyword>
<evidence type="ECO:0000313" key="4">
    <source>
        <dbReference type="Proteomes" id="UP000007113"/>
    </source>
</evidence>
<feature type="domain" description="DUF4440" evidence="2">
    <location>
        <begin position="39"/>
        <end position="146"/>
    </location>
</feature>
<organism evidence="3 4">
    <name type="scientific">Granulicella mallensis (strain ATCC BAA-1857 / DSM 23137 / MP5ACTX8)</name>
    <dbReference type="NCBI Taxonomy" id="682795"/>
    <lineage>
        <taxon>Bacteria</taxon>
        <taxon>Pseudomonadati</taxon>
        <taxon>Acidobacteriota</taxon>
        <taxon>Terriglobia</taxon>
        <taxon>Terriglobales</taxon>
        <taxon>Acidobacteriaceae</taxon>
        <taxon>Granulicella</taxon>
    </lineage>
</organism>
<evidence type="ECO:0000313" key="3">
    <source>
        <dbReference type="EMBL" id="AEU38617.1"/>
    </source>
</evidence>
<protein>
    <recommendedName>
        <fullName evidence="2">DUF4440 domain-containing protein</fullName>
    </recommendedName>
</protein>
<keyword evidence="4" id="KW-1185">Reference proteome</keyword>
<dbReference type="OrthoDB" id="123109at2"/>
<reference evidence="3 4" key="1">
    <citation type="submission" date="2011-11" db="EMBL/GenBank/DDBJ databases">
        <title>Complete sequence of Granulicella mallensis MP5ACTX8.</title>
        <authorList>
            <consortium name="US DOE Joint Genome Institute"/>
            <person name="Lucas S."/>
            <person name="Copeland A."/>
            <person name="Lapidus A."/>
            <person name="Cheng J.-F."/>
            <person name="Goodwin L."/>
            <person name="Pitluck S."/>
            <person name="Peters L."/>
            <person name="Lu M."/>
            <person name="Detter J.C."/>
            <person name="Han C."/>
            <person name="Tapia R."/>
            <person name="Land M."/>
            <person name="Hauser L."/>
            <person name="Kyrpides N."/>
            <person name="Ivanova N."/>
            <person name="Mikhailova N."/>
            <person name="Pagani I."/>
            <person name="Rawat S."/>
            <person name="Mannisto M."/>
            <person name="Haggblom M."/>
            <person name="Woyke T."/>
        </authorList>
    </citation>
    <scope>NUCLEOTIDE SEQUENCE [LARGE SCALE GENOMIC DNA]</scope>
    <source>
        <strain evidence="4">ATCC BAA-1857 / DSM 23137 / MP5ACTX8</strain>
    </source>
</reference>
<accession>G8NTA5</accession>
<dbReference type="STRING" id="682795.AciX8_4344"/>
<dbReference type="eggNOG" id="COG4319">
    <property type="taxonomic scope" value="Bacteria"/>
</dbReference>